<evidence type="ECO:0000256" key="10">
    <source>
        <dbReference type="HAMAP-Rule" id="MF_00454"/>
    </source>
</evidence>
<feature type="binding site" evidence="10">
    <location>
        <position position="72"/>
    </location>
    <ligand>
        <name>Na(+)</name>
        <dbReference type="ChEBI" id="CHEBI:29101"/>
        <note>structural</note>
    </ligand>
</feature>
<sequence>MIAAIGLAGVVGTLLRYYMGKWISSKVGTGFPWGTWSINMTGSFLLGGLYAMNQHHDIPNWAWLIVGTGFSGGFTTFSTFGYETIQLLQSGKWYRAAVYIVASILLGLLCAWLGMITF</sequence>
<keyword evidence="10" id="KW-0406">Ion transport</keyword>
<dbReference type="Pfam" id="PF02537">
    <property type="entry name" value="CRCB"/>
    <property type="match status" value="1"/>
</dbReference>
<keyword evidence="2 10" id="KW-1003">Cell membrane</keyword>
<proteinExistence type="inferred from homology"/>
<reference evidence="11 12" key="1">
    <citation type="submission" date="2021-03" db="EMBL/GenBank/DDBJ databases">
        <title>Genomic Encyclopedia of Type Strains, Phase IV (KMG-IV): sequencing the most valuable type-strain genomes for metagenomic binning, comparative biology and taxonomic classification.</title>
        <authorList>
            <person name="Goeker M."/>
        </authorList>
    </citation>
    <scope>NUCLEOTIDE SEQUENCE [LARGE SCALE GENOMIC DNA]</scope>
    <source>
        <strain evidence="11 12">DSM 26048</strain>
    </source>
</reference>
<keyword evidence="12" id="KW-1185">Reference proteome</keyword>
<dbReference type="Proteomes" id="UP001519287">
    <property type="component" value="Unassembled WGS sequence"/>
</dbReference>
<gene>
    <name evidence="10" type="primary">fluC</name>
    <name evidence="10" type="synonym">crcB</name>
    <name evidence="11" type="ORF">J2Z66_001625</name>
</gene>
<keyword evidence="3 10" id="KW-0812">Transmembrane</keyword>
<evidence type="ECO:0000256" key="2">
    <source>
        <dbReference type="ARBA" id="ARBA00022475"/>
    </source>
</evidence>
<organism evidence="11 12">
    <name type="scientific">Paenibacillus eucommiae</name>
    <dbReference type="NCBI Taxonomy" id="1355755"/>
    <lineage>
        <taxon>Bacteria</taxon>
        <taxon>Bacillati</taxon>
        <taxon>Bacillota</taxon>
        <taxon>Bacilli</taxon>
        <taxon>Bacillales</taxon>
        <taxon>Paenibacillaceae</taxon>
        <taxon>Paenibacillus</taxon>
    </lineage>
</organism>
<dbReference type="NCBIfam" id="TIGR00494">
    <property type="entry name" value="crcB"/>
    <property type="match status" value="1"/>
</dbReference>
<evidence type="ECO:0000313" key="12">
    <source>
        <dbReference type="Proteomes" id="UP001519287"/>
    </source>
</evidence>
<comment type="similarity">
    <text evidence="7 10">Belongs to the fluoride channel Fluc/FEX (TC 1.A.43) family.</text>
</comment>
<evidence type="ECO:0000256" key="4">
    <source>
        <dbReference type="ARBA" id="ARBA00022989"/>
    </source>
</evidence>
<comment type="activity regulation">
    <text evidence="10">Na(+) is not transported, but it plays an essential structural role and its presence is essential for fluoride channel function.</text>
</comment>
<feature type="transmembrane region" description="Helical" evidence="10">
    <location>
        <begin position="61"/>
        <end position="81"/>
    </location>
</feature>
<comment type="catalytic activity">
    <reaction evidence="8">
        <text>fluoride(in) = fluoride(out)</text>
        <dbReference type="Rhea" id="RHEA:76159"/>
        <dbReference type="ChEBI" id="CHEBI:17051"/>
    </reaction>
    <physiologicalReaction direction="left-to-right" evidence="8">
        <dbReference type="Rhea" id="RHEA:76160"/>
    </physiologicalReaction>
</comment>
<dbReference type="PANTHER" id="PTHR28259:SF1">
    <property type="entry name" value="FLUORIDE EXPORT PROTEIN 1-RELATED"/>
    <property type="match status" value="1"/>
</dbReference>
<protein>
    <recommendedName>
        <fullName evidence="10">Fluoride-specific ion channel FluC</fullName>
    </recommendedName>
</protein>
<dbReference type="EMBL" id="JAGGLB010000003">
    <property type="protein sequence ID" value="MBP1990027.1"/>
    <property type="molecule type" value="Genomic_DNA"/>
</dbReference>
<accession>A0ABS4IR27</accession>
<keyword evidence="10" id="KW-0915">Sodium</keyword>
<feature type="binding site" evidence="10">
    <location>
        <position position="75"/>
    </location>
    <ligand>
        <name>Na(+)</name>
        <dbReference type="ChEBI" id="CHEBI:29101"/>
        <note>structural</note>
    </ligand>
</feature>
<keyword evidence="10" id="KW-0479">Metal-binding</keyword>
<evidence type="ECO:0000256" key="7">
    <source>
        <dbReference type="ARBA" id="ARBA00035120"/>
    </source>
</evidence>
<evidence type="ECO:0000256" key="8">
    <source>
        <dbReference type="ARBA" id="ARBA00035585"/>
    </source>
</evidence>
<evidence type="ECO:0000256" key="1">
    <source>
        <dbReference type="ARBA" id="ARBA00004651"/>
    </source>
</evidence>
<feature type="transmembrane region" description="Helical" evidence="10">
    <location>
        <begin position="33"/>
        <end position="52"/>
    </location>
</feature>
<keyword evidence="5 10" id="KW-0472">Membrane</keyword>
<keyword evidence="6 10" id="KW-0407">Ion channel</keyword>
<dbReference type="RefSeq" id="WP_209970786.1">
    <property type="nucleotide sequence ID" value="NZ_JAGGLB010000003.1"/>
</dbReference>
<evidence type="ECO:0000256" key="5">
    <source>
        <dbReference type="ARBA" id="ARBA00023136"/>
    </source>
</evidence>
<evidence type="ECO:0000256" key="6">
    <source>
        <dbReference type="ARBA" id="ARBA00023303"/>
    </source>
</evidence>
<dbReference type="PANTHER" id="PTHR28259">
    <property type="entry name" value="FLUORIDE EXPORT PROTEIN 1-RELATED"/>
    <property type="match status" value="1"/>
</dbReference>
<evidence type="ECO:0000256" key="9">
    <source>
        <dbReference type="ARBA" id="ARBA00049940"/>
    </source>
</evidence>
<feature type="transmembrane region" description="Helical" evidence="10">
    <location>
        <begin position="93"/>
        <end position="115"/>
    </location>
</feature>
<keyword evidence="4 10" id="KW-1133">Transmembrane helix</keyword>
<evidence type="ECO:0000256" key="3">
    <source>
        <dbReference type="ARBA" id="ARBA00022692"/>
    </source>
</evidence>
<comment type="function">
    <text evidence="9 10">Fluoride-specific ion channel. Important for reducing fluoride concentration in the cell, thus reducing its toxicity.</text>
</comment>
<keyword evidence="10" id="KW-0813">Transport</keyword>
<name>A0ABS4IR27_9BACL</name>
<dbReference type="InterPro" id="IPR003691">
    <property type="entry name" value="FluC"/>
</dbReference>
<dbReference type="HAMAP" id="MF_00454">
    <property type="entry name" value="FluC"/>
    <property type="match status" value="1"/>
</dbReference>
<comment type="caution">
    <text evidence="11">The sequence shown here is derived from an EMBL/GenBank/DDBJ whole genome shotgun (WGS) entry which is preliminary data.</text>
</comment>
<comment type="subcellular location">
    <subcellularLocation>
        <location evidence="1 10">Cell membrane</location>
        <topology evidence="1 10">Multi-pass membrane protein</topology>
    </subcellularLocation>
</comment>
<evidence type="ECO:0000313" key="11">
    <source>
        <dbReference type="EMBL" id="MBP1990027.1"/>
    </source>
</evidence>